<dbReference type="Pfam" id="PF07261">
    <property type="entry name" value="DnaB_2"/>
    <property type="match status" value="1"/>
</dbReference>
<evidence type="ECO:0000313" key="5">
    <source>
        <dbReference type="EMBL" id="KAB2338999.1"/>
    </source>
</evidence>
<organism evidence="5 6">
    <name type="scientific">Cytobacillus depressus</name>
    <dbReference type="NCBI Taxonomy" id="1602942"/>
    <lineage>
        <taxon>Bacteria</taxon>
        <taxon>Bacillati</taxon>
        <taxon>Bacillota</taxon>
        <taxon>Bacilli</taxon>
        <taxon>Bacillales</taxon>
        <taxon>Bacillaceae</taxon>
        <taxon>Cytobacillus</taxon>
    </lineage>
</organism>
<reference evidence="5 6" key="1">
    <citation type="journal article" date="2016" name="Antonie Van Leeuwenhoek">
        <title>Bacillus depressus sp. nov., isolated from soil of a sunflower field.</title>
        <authorList>
            <person name="Wei X."/>
            <person name="Xin D."/>
            <person name="Xin Y."/>
            <person name="Zhang H."/>
            <person name="Wang T."/>
            <person name="Zhang J."/>
        </authorList>
    </citation>
    <scope>NUCLEOTIDE SEQUENCE [LARGE SCALE GENOMIC DNA]</scope>
    <source>
        <strain evidence="5 6">BZ1</strain>
    </source>
</reference>
<protein>
    <submittedName>
        <fullName evidence="5">Replication initiation and membrane attachment protein</fullName>
    </submittedName>
</protein>
<feature type="region of interest" description="Disordered" evidence="2">
    <location>
        <begin position="407"/>
        <end position="449"/>
    </location>
</feature>
<dbReference type="InterPro" id="IPR006343">
    <property type="entry name" value="DnaB/C_C"/>
</dbReference>
<dbReference type="RefSeq" id="WP_151533534.1">
    <property type="nucleotide sequence ID" value="NZ_WBOS01000001.1"/>
</dbReference>
<dbReference type="AlphaFoldDB" id="A0A6L3VDL9"/>
<gene>
    <name evidence="5" type="ORF">F7731_04395</name>
</gene>
<dbReference type="InterPro" id="IPR058660">
    <property type="entry name" value="WHD_DnaB"/>
</dbReference>
<feature type="domain" description="Replicative helicase loading/DNA remodeling protein DnaB N-terminal winged helix" evidence="4">
    <location>
        <begin position="10"/>
        <end position="272"/>
    </location>
</feature>
<dbReference type="EMBL" id="WBOS01000001">
    <property type="protein sequence ID" value="KAB2338999.1"/>
    <property type="molecule type" value="Genomic_DNA"/>
</dbReference>
<dbReference type="Proteomes" id="UP000481030">
    <property type="component" value="Unassembled WGS sequence"/>
</dbReference>
<evidence type="ECO:0000259" key="3">
    <source>
        <dbReference type="Pfam" id="PF07261"/>
    </source>
</evidence>
<comment type="caution">
    <text evidence="5">The sequence shown here is derived from an EMBL/GenBank/DDBJ whole genome shotgun (WGS) entry which is preliminary data.</text>
</comment>
<dbReference type="Pfam" id="PF25888">
    <property type="entry name" value="WHD_DnaB"/>
    <property type="match status" value="1"/>
</dbReference>
<keyword evidence="6" id="KW-1185">Reference proteome</keyword>
<name>A0A6L3VDL9_9BACI</name>
<dbReference type="OrthoDB" id="2082007at2"/>
<evidence type="ECO:0000256" key="1">
    <source>
        <dbReference type="ARBA" id="ARBA00093462"/>
    </source>
</evidence>
<proteinExistence type="inferred from homology"/>
<accession>A0A6L3VDL9</accession>
<comment type="similarity">
    <text evidence="1">Belongs to the DnaB/DnaD family.</text>
</comment>
<evidence type="ECO:0000259" key="4">
    <source>
        <dbReference type="Pfam" id="PF25888"/>
    </source>
</evidence>
<sequence>MVQHWQELLPIDRYVVAASGLLHDYDRKVLTFLYQPLIGATCFSLFMTLWSELEENRLWSSSNSHHSLMNFMELGLSDIYKARIKLEGIGLLKVYEKKDDEARSFIYELIPPLTPEQFFLDGMLNIYLYRKIGKSQYLRLKRFFSEDKVESKENYFEVTKSFQDIFMTGHMDSIVYDSEAEQILQVPDGKGFIGRDEQERVQISHDTFNFNLLEAGLNKSLIPKEAFTKKVKNAISNLAFLYGIDAIQMKNIVISAITEDNEINIEELRKSARDWYQFQNQDQLPSLVDRTQPVAERTQLKEPESQEEELLRALESTSPRQVLKDLSGGAEPSKGDLKIIEDVMFNQKLLPGVVNVLIQYVMLKSDMKLTKGYVEKIASHWARKKIQTAKAAIELAKSEHRQYMEWADGKKKPANSTSKKKPIRTEMLPDWFEETGAPAPDSTEKQDEDLELKKRELEETLKKLRSGKEAD</sequence>
<evidence type="ECO:0000313" key="6">
    <source>
        <dbReference type="Proteomes" id="UP000481030"/>
    </source>
</evidence>
<feature type="domain" description="DnaB/C C-terminal" evidence="3">
    <location>
        <begin position="332"/>
        <end position="394"/>
    </location>
</feature>
<evidence type="ECO:0000256" key="2">
    <source>
        <dbReference type="SAM" id="MobiDB-lite"/>
    </source>
</evidence>